<feature type="compositionally biased region" description="Low complexity" evidence="1">
    <location>
        <begin position="33"/>
        <end position="54"/>
    </location>
</feature>
<dbReference type="AlphaFoldDB" id="A0A485K4T8"/>
<feature type="region of interest" description="Disordered" evidence="1">
    <location>
        <begin position="1"/>
        <end position="56"/>
    </location>
</feature>
<name>A0A485K4T8_9STRA</name>
<reference evidence="3 4" key="1">
    <citation type="submission" date="2019-03" db="EMBL/GenBank/DDBJ databases">
        <authorList>
            <person name="Gaulin E."/>
            <person name="Dumas B."/>
        </authorList>
    </citation>
    <scope>NUCLEOTIDE SEQUENCE [LARGE SCALE GENOMIC DNA]</scope>
    <source>
        <strain evidence="3">CBS 568.67</strain>
    </source>
</reference>
<evidence type="ECO:0000313" key="2">
    <source>
        <dbReference type="EMBL" id="KAF0719754.1"/>
    </source>
</evidence>
<dbReference type="EMBL" id="VJMH01000051">
    <property type="protein sequence ID" value="KAF0719754.1"/>
    <property type="molecule type" value="Genomic_DNA"/>
</dbReference>
<evidence type="ECO:0000313" key="4">
    <source>
        <dbReference type="Proteomes" id="UP000332933"/>
    </source>
</evidence>
<evidence type="ECO:0000256" key="1">
    <source>
        <dbReference type="SAM" id="MobiDB-lite"/>
    </source>
</evidence>
<gene>
    <name evidence="3" type="primary">Aste57867_826</name>
    <name evidence="2" type="ORF">As57867_000825</name>
    <name evidence="3" type="ORF">ASTE57867_826</name>
</gene>
<reference evidence="2" key="2">
    <citation type="submission" date="2019-06" db="EMBL/GenBank/DDBJ databases">
        <title>Genomics analysis of Aphanomyces spp. identifies a new class of oomycete effector associated with host adaptation.</title>
        <authorList>
            <person name="Gaulin E."/>
        </authorList>
    </citation>
    <scope>NUCLEOTIDE SEQUENCE</scope>
    <source>
        <strain evidence="2">CBS 578.67</strain>
    </source>
</reference>
<proteinExistence type="predicted"/>
<keyword evidence="4" id="KW-1185">Reference proteome</keyword>
<accession>A0A485K4T8</accession>
<dbReference type="EMBL" id="CAADRA010000051">
    <property type="protein sequence ID" value="VFT78050.1"/>
    <property type="molecule type" value="Genomic_DNA"/>
</dbReference>
<feature type="compositionally biased region" description="Basic and acidic residues" evidence="1">
    <location>
        <begin position="21"/>
        <end position="32"/>
    </location>
</feature>
<organism evidence="3 4">
    <name type="scientific">Aphanomyces stellatus</name>
    <dbReference type="NCBI Taxonomy" id="120398"/>
    <lineage>
        <taxon>Eukaryota</taxon>
        <taxon>Sar</taxon>
        <taxon>Stramenopiles</taxon>
        <taxon>Oomycota</taxon>
        <taxon>Saprolegniomycetes</taxon>
        <taxon>Saprolegniales</taxon>
        <taxon>Verrucalvaceae</taxon>
        <taxon>Aphanomyces</taxon>
    </lineage>
</organism>
<feature type="region of interest" description="Disordered" evidence="1">
    <location>
        <begin position="260"/>
        <end position="279"/>
    </location>
</feature>
<dbReference type="Proteomes" id="UP000332933">
    <property type="component" value="Unassembled WGS sequence"/>
</dbReference>
<evidence type="ECO:0000313" key="3">
    <source>
        <dbReference type="EMBL" id="VFT78050.1"/>
    </source>
</evidence>
<protein>
    <submittedName>
        <fullName evidence="3">Aste57867_826 protein</fullName>
    </submittedName>
</protein>
<sequence length="307" mass="34814">MRPRIPPRRQVGPSQLHSRRHKEDLEPPREIRGQPPDQEAPPGAAAEAPTAGGDAEPRIDLVEGRRLADDEELSQAQNKALRHQIWQQSVLVRELHRWVACTTLREMGKEWILKQMYHNTDAVFQQHGYGASLIGDDECMKPESRRRVAMDSFTSHARMCAGGGASSLPIHHRSRGDSRVESWVHAASVPSVVWFDFGPASATNTFMWYLFLFSPACRHHVPIPLDEEAAIWGVDVDAFQNEVRGSGRFDPPSRWQRIKSELPPPREWPPSSLNPPSSAGRCWLRPDRWQTYESHVMFEMVGISLGE</sequence>